<evidence type="ECO:0000313" key="9">
    <source>
        <dbReference type="Proteomes" id="UP000431080"/>
    </source>
</evidence>
<dbReference type="GO" id="GO:0008381">
    <property type="term" value="F:mechanosensitive monoatomic ion channel activity"/>
    <property type="evidence" value="ECO:0007669"/>
    <property type="project" value="InterPro"/>
</dbReference>
<dbReference type="InterPro" id="IPR023408">
    <property type="entry name" value="MscS_beta-dom_sf"/>
</dbReference>
<dbReference type="Gene3D" id="1.10.287.1260">
    <property type="match status" value="1"/>
</dbReference>
<dbReference type="PANTHER" id="PTHR30221:SF1">
    <property type="entry name" value="SMALL-CONDUCTANCE MECHANOSENSITIVE CHANNEL"/>
    <property type="match status" value="1"/>
</dbReference>
<dbReference type="InterPro" id="IPR010920">
    <property type="entry name" value="LSM_dom_sf"/>
</dbReference>
<organism evidence="8 9">
    <name type="scientific">Agromyces agglutinans</name>
    <dbReference type="NCBI Taxonomy" id="2662258"/>
    <lineage>
        <taxon>Bacteria</taxon>
        <taxon>Bacillati</taxon>
        <taxon>Actinomycetota</taxon>
        <taxon>Actinomycetes</taxon>
        <taxon>Micrococcales</taxon>
        <taxon>Microbacteriaceae</taxon>
        <taxon>Agromyces</taxon>
    </lineage>
</organism>
<comment type="similarity">
    <text evidence="2">Belongs to the MscS (TC 1.A.23) family.</text>
</comment>
<evidence type="ECO:0000256" key="4">
    <source>
        <dbReference type="ARBA" id="ARBA00022989"/>
    </source>
</evidence>
<name>A0A6I2F9S5_9MICO</name>
<dbReference type="Pfam" id="PF00924">
    <property type="entry name" value="MS_channel_2nd"/>
    <property type="match status" value="1"/>
</dbReference>
<evidence type="ECO:0000313" key="8">
    <source>
        <dbReference type="EMBL" id="MRG59106.1"/>
    </source>
</evidence>
<evidence type="ECO:0000256" key="2">
    <source>
        <dbReference type="ARBA" id="ARBA00008017"/>
    </source>
</evidence>
<protein>
    <submittedName>
        <fullName evidence="8">Mechanosensitive ion channel</fullName>
    </submittedName>
</protein>
<evidence type="ECO:0000256" key="3">
    <source>
        <dbReference type="ARBA" id="ARBA00022692"/>
    </source>
</evidence>
<evidence type="ECO:0000256" key="6">
    <source>
        <dbReference type="SAM" id="Phobius"/>
    </source>
</evidence>
<feature type="transmembrane region" description="Helical" evidence="6">
    <location>
        <begin position="81"/>
        <end position="100"/>
    </location>
</feature>
<dbReference type="EMBL" id="WJIF01000002">
    <property type="protein sequence ID" value="MRG59106.1"/>
    <property type="molecule type" value="Genomic_DNA"/>
</dbReference>
<dbReference type="SUPFAM" id="SSF82861">
    <property type="entry name" value="Mechanosensitive channel protein MscS (YggB), transmembrane region"/>
    <property type="match status" value="1"/>
</dbReference>
<dbReference type="AlphaFoldDB" id="A0A6I2F9S5"/>
<keyword evidence="5 6" id="KW-0472">Membrane</keyword>
<proteinExistence type="inferred from homology"/>
<keyword evidence="3 6" id="KW-0812">Transmembrane</keyword>
<feature type="transmembrane region" description="Helical" evidence="6">
    <location>
        <begin position="53"/>
        <end position="75"/>
    </location>
</feature>
<keyword evidence="4 6" id="KW-1133">Transmembrane helix</keyword>
<dbReference type="InterPro" id="IPR006685">
    <property type="entry name" value="MscS_channel_2nd"/>
</dbReference>
<dbReference type="Proteomes" id="UP000431080">
    <property type="component" value="Unassembled WGS sequence"/>
</dbReference>
<dbReference type="PANTHER" id="PTHR30221">
    <property type="entry name" value="SMALL-CONDUCTANCE MECHANOSENSITIVE CHANNEL"/>
    <property type="match status" value="1"/>
</dbReference>
<evidence type="ECO:0000256" key="5">
    <source>
        <dbReference type="ARBA" id="ARBA00023136"/>
    </source>
</evidence>
<dbReference type="Gene3D" id="2.30.30.60">
    <property type="match status" value="1"/>
</dbReference>
<accession>A0A6I2F9S5</accession>
<sequence length="284" mass="29459">MTDWWGTLDIDGWSLFAAVAVLIATWIVARLARSGARRVVARVPNLSLPVQVGAVRITGYAVWLIGIGVALSFLGASVQPVLAVAVIVAVVLALMLRGVADNFAAGMVLQTRRPIDVGDLVTSGDFTGEVLEVNGRSVIVRTGDGRTVHLPNATVLQEPLVNHSAHGARRSEVQVRIADAAGSGLDEASGDDEPGASGGIRSAIGEAAVAVPGVHHREAVHVLPVSRGGGREVYRVQFWHHPAHGVTVTGDVVDALAELLDRRGIAGAVTSEPPPPALAAATEV</sequence>
<dbReference type="GO" id="GO:0016020">
    <property type="term" value="C:membrane"/>
    <property type="evidence" value="ECO:0007669"/>
    <property type="project" value="UniProtKB-SubCell"/>
</dbReference>
<gene>
    <name evidence="8" type="ORF">GE115_04375</name>
</gene>
<dbReference type="RefSeq" id="WP_153683573.1">
    <property type="nucleotide sequence ID" value="NZ_WJIF01000002.1"/>
</dbReference>
<evidence type="ECO:0000259" key="7">
    <source>
        <dbReference type="Pfam" id="PF00924"/>
    </source>
</evidence>
<dbReference type="InterPro" id="IPR011014">
    <property type="entry name" value="MscS_channel_TM-2"/>
</dbReference>
<comment type="subcellular location">
    <subcellularLocation>
        <location evidence="1">Membrane</location>
        <topology evidence="1">Multi-pass membrane protein</topology>
    </subcellularLocation>
</comment>
<dbReference type="SUPFAM" id="SSF50182">
    <property type="entry name" value="Sm-like ribonucleoproteins"/>
    <property type="match status" value="1"/>
</dbReference>
<dbReference type="InterPro" id="IPR045275">
    <property type="entry name" value="MscS_archaea/bacteria_type"/>
</dbReference>
<reference evidence="8 9" key="1">
    <citation type="submission" date="2019-10" db="EMBL/GenBank/DDBJ databases">
        <authorList>
            <person name="Nie G."/>
            <person name="Ming H."/>
            <person name="Yi B."/>
        </authorList>
    </citation>
    <scope>NUCLEOTIDE SEQUENCE [LARGE SCALE GENOMIC DNA]</scope>
    <source>
        <strain evidence="8 9">CFH 90414</strain>
    </source>
</reference>
<keyword evidence="9" id="KW-1185">Reference proteome</keyword>
<feature type="domain" description="Mechanosensitive ion channel MscS" evidence="7">
    <location>
        <begin position="99"/>
        <end position="164"/>
    </location>
</feature>
<comment type="caution">
    <text evidence="8">The sequence shown here is derived from an EMBL/GenBank/DDBJ whole genome shotgun (WGS) entry which is preliminary data.</text>
</comment>
<feature type="transmembrane region" description="Helical" evidence="6">
    <location>
        <begin position="12"/>
        <end position="32"/>
    </location>
</feature>
<evidence type="ECO:0000256" key="1">
    <source>
        <dbReference type="ARBA" id="ARBA00004141"/>
    </source>
</evidence>